<dbReference type="Gene3D" id="3.40.47.10">
    <property type="match status" value="1"/>
</dbReference>
<keyword evidence="3" id="KW-1185">Reference proteome</keyword>
<dbReference type="RefSeq" id="WP_233445289.1">
    <property type="nucleotide sequence ID" value="NZ_CP015959.1"/>
</dbReference>
<protein>
    <recommendedName>
        <fullName evidence="1">Thiolase C-terminal domain-containing protein</fullName>
    </recommendedName>
</protein>
<feature type="domain" description="Thiolase C-terminal" evidence="1">
    <location>
        <begin position="1"/>
        <end position="68"/>
    </location>
</feature>
<gene>
    <name evidence="2" type="ORF">VOI32_03225</name>
</gene>
<dbReference type="SUPFAM" id="SSF53901">
    <property type="entry name" value="Thiolase-like"/>
    <property type="match status" value="1"/>
</dbReference>
<dbReference type="InterPro" id="IPR020617">
    <property type="entry name" value="Thiolase_C"/>
</dbReference>
<dbReference type="Proteomes" id="UP001462961">
    <property type="component" value="Unassembled WGS sequence"/>
</dbReference>
<proteinExistence type="predicted"/>
<dbReference type="InterPro" id="IPR016039">
    <property type="entry name" value="Thiolase-like"/>
</dbReference>
<name>A0ABV0DPB1_9BURK</name>
<sequence>MNEAFAVVTMAAMRDPGLPDDQVTCMAAPALSGIQLGASGASLIVTLLSVPETYGLKCEIASFCIGVREVATISELSRSGNRLYRGKVNFFQQLCILDNATLFSLSDR</sequence>
<comment type="caution">
    <text evidence="2">The sequence shown here is derived from an EMBL/GenBank/DDBJ whole genome shotgun (WGS) entry which is preliminary data.</text>
</comment>
<accession>A0ABV0DPB1</accession>
<reference evidence="2 3" key="1">
    <citation type="submission" date="2024-01" db="EMBL/GenBank/DDBJ databases">
        <title>The diversity of rhizobia nodulating Mimosa spp. in eleven states of Brazil covering several biomes is determined by host plant, location, and edaphic factors.</title>
        <authorList>
            <person name="Rouws L."/>
            <person name="Barauna A."/>
            <person name="Beukes C."/>
            <person name="De Faria S.M."/>
            <person name="Gross E."/>
            <person name="Dos Reis Junior F.B."/>
            <person name="Simon M."/>
            <person name="Maluk M."/>
            <person name="Odee D.W."/>
            <person name="Kenicer G."/>
            <person name="Young J.P.W."/>
            <person name="Reis V.M."/>
            <person name="Zilli J."/>
            <person name="James E.K."/>
        </authorList>
    </citation>
    <scope>NUCLEOTIDE SEQUENCE [LARGE SCALE GENOMIC DNA]</scope>
    <source>
        <strain evidence="2 3">JHI1651</strain>
    </source>
</reference>
<organism evidence="2 3">
    <name type="scientific">Paraburkholderia caribensis</name>
    <dbReference type="NCBI Taxonomy" id="75105"/>
    <lineage>
        <taxon>Bacteria</taxon>
        <taxon>Pseudomonadati</taxon>
        <taxon>Pseudomonadota</taxon>
        <taxon>Betaproteobacteria</taxon>
        <taxon>Burkholderiales</taxon>
        <taxon>Burkholderiaceae</taxon>
        <taxon>Paraburkholderia</taxon>
    </lineage>
</organism>
<evidence type="ECO:0000259" key="1">
    <source>
        <dbReference type="Pfam" id="PF02803"/>
    </source>
</evidence>
<dbReference type="Pfam" id="PF02803">
    <property type="entry name" value="Thiolase_C"/>
    <property type="match status" value="1"/>
</dbReference>
<evidence type="ECO:0000313" key="3">
    <source>
        <dbReference type="Proteomes" id="UP001462961"/>
    </source>
</evidence>
<evidence type="ECO:0000313" key="2">
    <source>
        <dbReference type="EMBL" id="MEO1752938.1"/>
    </source>
</evidence>
<dbReference type="EMBL" id="JAYLVJ010000003">
    <property type="protein sequence ID" value="MEO1752938.1"/>
    <property type="molecule type" value="Genomic_DNA"/>
</dbReference>